<gene>
    <name evidence="3" type="ORF">FM119_09735</name>
</gene>
<protein>
    <recommendedName>
        <fullName evidence="5">DUF3060 domain-containing protein</fullName>
    </recommendedName>
</protein>
<evidence type="ECO:0000313" key="3">
    <source>
        <dbReference type="EMBL" id="SJN36069.1"/>
    </source>
</evidence>
<reference evidence="4" key="1">
    <citation type="submission" date="2017-02" db="EMBL/GenBank/DDBJ databases">
        <authorList>
            <person name="Dridi B."/>
        </authorList>
    </citation>
    <scope>NUCLEOTIDE SEQUENCE [LARGE SCALE GENOMIC DNA]</scope>
    <source>
        <strain evidence="4">EB411</strain>
    </source>
</reference>
<evidence type="ECO:0008006" key="5">
    <source>
        <dbReference type="Google" id="ProtNLM"/>
    </source>
</evidence>
<evidence type="ECO:0000313" key="4">
    <source>
        <dbReference type="Proteomes" id="UP000196778"/>
    </source>
</evidence>
<evidence type="ECO:0000256" key="1">
    <source>
        <dbReference type="SAM" id="MobiDB-lite"/>
    </source>
</evidence>
<proteinExistence type="predicted"/>
<feature type="signal peptide" evidence="2">
    <location>
        <begin position="1"/>
        <end position="36"/>
    </location>
</feature>
<feature type="chain" id="PRO_5013249742" description="DUF3060 domain-containing protein" evidence="2">
    <location>
        <begin position="37"/>
        <end position="176"/>
    </location>
</feature>
<dbReference type="AlphaFoldDB" id="A0A1R4JVS5"/>
<sequence length="176" mass="17598">MTTSRTLRPTSTTTGRAGAVLAALALAVTLSGCTPAASTTDTGSAASAPTATLTPSASPSPTSGSEASIDRALLLDHVAQERSCDGGSLTLDDAPEGEVLRVTGHCDEIVVPMRGTVLVADDVAELRVESHDVLVSTTALGAAELQGDDIVVGWSEGDAPEVTDEGSGNVVLAEQG</sequence>
<evidence type="ECO:0000256" key="2">
    <source>
        <dbReference type="SAM" id="SignalP"/>
    </source>
</evidence>
<feature type="region of interest" description="Disordered" evidence="1">
    <location>
        <begin position="37"/>
        <end position="67"/>
    </location>
</feature>
<dbReference type="OrthoDB" id="5069527at2"/>
<accession>A0A1R4JVS5</accession>
<dbReference type="Proteomes" id="UP000196778">
    <property type="component" value="Unassembled WGS sequence"/>
</dbReference>
<organism evidence="3 4">
    <name type="scientific">Mycetocola reblochoni REB411</name>
    <dbReference type="NCBI Taxonomy" id="1255698"/>
    <lineage>
        <taxon>Bacteria</taxon>
        <taxon>Bacillati</taxon>
        <taxon>Actinomycetota</taxon>
        <taxon>Actinomycetes</taxon>
        <taxon>Micrococcales</taxon>
        <taxon>Microbacteriaceae</taxon>
        <taxon>Mycetocola</taxon>
    </lineage>
</organism>
<dbReference type="EMBL" id="FUKR01000055">
    <property type="protein sequence ID" value="SJN36069.1"/>
    <property type="molecule type" value="Genomic_DNA"/>
</dbReference>
<keyword evidence="4" id="KW-1185">Reference proteome</keyword>
<feature type="region of interest" description="Disordered" evidence="1">
    <location>
        <begin position="157"/>
        <end position="176"/>
    </location>
</feature>
<keyword evidence="2" id="KW-0732">Signal</keyword>
<dbReference type="RefSeq" id="WP_087137601.1">
    <property type="nucleotide sequence ID" value="NZ_FUKR01000055.1"/>
</dbReference>
<name>A0A1R4JVS5_9MICO</name>
<dbReference type="PROSITE" id="PS51257">
    <property type="entry name" value="PROKAR_LIPOPROTEIN"/>
    <property type="match status" value="1"/>
</dbReference>